<dbReference type="Proteomes" id="UP000226525">
    <property type="component" value="Unassembled WGS sequence"/>
</dbReference>
<organism evidence="1 2">
    <name type="scientific">SAR324 cluster bacterium</name>
    <dbReference type="NCBI Taxonomy" id="2024889"/>
    <lineage>
        <taxon>Bacteria</taxon>
        <taxon>Deltaproteobacteria</taxon>
        <taxon>SAR324 cluster</taxon>
    </lineage>
</organism>
<gene>
    <name evidence="1" type="ORF">CMN54_01790</name>
</gene>
<proteinExistence type="predicted"/>
<evidence type="ECO:0000313" key="2">
    <source>
        <dbReference type="Proteomes" id="UP000226525"/>
    </source>
</evidence>
<name>A0A2D6YG84_9DELT</name>
<comment type="caution">
    <text evidence="1">The sequence shown here is derived from an EMBL/GenBank/DDBJ whole genome shotgun (WGS) entry which is preliminary data.</text>
</comment>
<evidence type="ECO:0000313" key="1">
    <source>
        <dbReference type="EMBL" id="MAH62184.1"/>
    </source>
</evidence>
<reference evidence="2" key="1">
    <citation type="submission" date="2017-09" db="EMBL/GenBank/DDBJ databases">
        <title>The Reconstruction of 2,631 Draft Metagenome-Assembled Genomes from the Global Oceans.</title>
        <authorList>
            <person name="Tully B.J."/>
            <person name="Graham E.D."/>
            <person name="Heidelberg J.F."/>
        </authorList>
    </citation>
    <scope>NUCLEOTIDE SEQUENCE [LARGE SCALE GENOMIC DNA]</scope>
</reference>
<dbReference type="AlphaFoldDB" id="A0A2D6YG84"/>
<feature type="non-terminal residue" evidence="1">
    <location>
        <position position="63"/>
    </location>
</feature>
<sequence length="63" mass="7443">MSQSAYLPGPWQIHYHHERHCFRICTKEGTTILELPAQEDEEWRNTLHLLAAAPKLYEALREL</sequence>
<accession>A0A2D6YG84</accession>
<protein>
    <submittedName>
        <fullName evidence="1">Uncharacterized protein</fullName>
    </submittedName>
</protein>
<dbReference type="EMBL" id="NZEX01000017">
    <property type="protein sequence ID" value="MAH62184.1"/>
    <property type="molecule type" value="Genomic_DNA"/>
</dbReference>